<dbReference type="RefSeq" id="WP_238257717.1">
    <property type="nucleotide sequence ID" value="NZ_BJZV01000005.1"/>
</dbReference>
<feature type="compositionally biased region" description="Basic and acidic residues" evidence="1">
    <location>
        <begin position="21"/>
        <end position="36"/>
    </location>
</feature>
<dbReference type="InterPro" id="IPR032820">
    <property type="entry name" value="ATPase_put"/>
</dbReference>
<keyword evidence="2" id="KW-1133">Transmembrane helix</keyword>
<accession>A0A512JHD0</accession>
<protein>
    <recommendedName>
        <fullName evidence="5">ATP synthase protein I</fullName>
    </recommendedName>
</protein>
<gene>
    <name evidence="3" type="ORF">MGN01_12000</name>
</gene>
<evidence type="ECO:0000256" key="1">
    <source>
        <dbReference type="SAM" id="MobiDB-lite"/>
    </source>
</evidence>
<keyword evidence="4" id="KW-1185">Reference proteome</keyword>
<proteinExistence type="predicted"/>
<feature type="transmembrane region" description="Helical" evidence="2">
    <location>
        <begin position="85"/>
        <end position="105"/>
    </location>
</feature>
<evidence type="ECO:0000313" key="4">
    <source>
        <dbReference type="Proteomes" id="UP000321750"/>
    </source>
</evidence>
<sequence length="121" mass="12640">MSGNETGHGGGDPKPGPSDDLSERLKRLETQLERKRPAAGPDASVRSGRADGSSIGQAMRLSTEFVAGVIAGGVLGWLFDRLLGTAPWGLVVFLVLGFITGIYNVMRLSGFTGQAGGKDPR</sequence>
<dbReference type="Proteomes" id="UP000321750">
    <property type="component" value="Unassembled WGS sequence"/>
</dbReference>
<feature type="region of interest" description="Disordered" evidence="1">
    <location>
        <begin position="1"/>
        <end position="54"/>
    </location>
</feature>
<keyword evidence="2" id="KW-0812">Transmembrane</keyword>
<dbReference type="Pfam" id="PF09527">
    <property type="entry name" value="ATPase_gene1"/>
    <property type="match status" value="1"/>
</dbReference>
<keyword evidence="2" id="KW-0472">Membrane</keyword>
<name>A0A512JHD0_9HYPH</name>
<reference evidence="3 4" key="1">
    <citation type="submission" date="2019-07" db="EMBL/GenBank/DDBJ databases">
        <title>Whole genome shotgun sequence of Methylobacterium gnaphalii NBRC 107716.</title>
        <authorList>
            <person name="Hosoyama A."/>
            <person name="Uohara A."/>
            <person name="Ohji S."/>
            <person name="Ichikawa N."/>
        </authorList>
    </citation>
    <scope>NUCLEOTIDE SEQUENCE [LARGE SCALE GENOMIC DNA]</scope>
    <source>
        <strain evidence="3 4">NBRC 107716</strain>
    </source>
</reference>
<dbReference type="EMBL" id="BJZV01000005">
    <property type="protein sequence ID" value="GEP09355.1"/>
    <property type="molecule type" value="Genomic_DNA"/>
</dbReference>
<evidence type="ECO:0000256" key="2">
    <source>
        <dbReference type="SAM" id="Phobius"/>
    </source>
</evidence>
<organism evidence="3 4">
    <name type="scientific">Methylobacterium gnaphalii</name>
    <dbReference type="NCBI Taxonomy" id="1010610"/>
    <lineage>
        <taxon>Bacteria</taxon>
        <taxon>Pseudomonadati</taxon>
        <taxon>Pseudomonadota</taxon>
        <taxon>Alphaproteobacteria</taxon>
        <taxon>Hyphomicrobiales</taxon>
        <taxon>Methylobacteriaceae</taxon>
        <taxon>Methylobacterium</taxon>
    </lineage>
</organism>
<evidence type="ECO:0008006" key="5">
    <source>
        <dbReference type="Google" id="ProtNLM"/>
    </source>
</evidence>
<dbReference type="AlphaFoldDB" id="A0A512JHD0"/>
<comment type="caution">
    <text evidence="3">The sequence shown here is derived from an EMBL/GenBank/DDBJ whole genome shotgun (WGS) entry which is preliminary data.</text>
</comment>
<evidence type="ECO:0000313" key="3">
    <source>
        <dbReference type="EMBL" id="GEP09355.1"/>
    </source>
</evidence>
<feature type="compositionally biased region" description="Gly residues" evidence="1">
    <location>
        <begin position="1"/>
        <end position="13"/>
    </location>
</feature>